<sequence length="118" mass="13416">MVKLNFKAVSVGIRAYNAGKRGVSLGAQTDVFHRITVQHNAGGNIFFIGGTVQHFLPVVLLHHNIQRVNAVGGKERFHIGHFRLRHQESEGFAKHKQNGRQQHGRNNPYTDRRRVFMP</sequence>
<organism evidence="2">
    <name type="scientific">bioreactor metagenome</name>
    <dbReference type="NCBI Taxonomy" id="1076179"/>
    <lineage>
        <taxon>unclassified sequences</taxon>
        <taxon>metagenomes</taxon>
        <taxon>ecological metagenomes</taxon>
    </lineage>
</organism>
<dbReference type="EMBL" id="VSSQ01006456">
    <property type="protein sequence ID" value="MPM32754.1"/>
    <property type="molecule type" value="Genomic_DNA"/>
</dbReference>
<accession>A0A644Z3Q9</accession>
<protein>
    <submittedName>
        <fullName evidence="2">Uncharacterized protein</fullName>
    </submittedName>
</protein>
<gene>
    <name evidence="2" type="ORF">SDC9_79319</name>
</gene>
<dbReference type="AlphaFoldDB" id="A0A644Z3Q9"/>
<name>A0A644Z3Q9_9ZZZZ</name>
<proteinExistence type="predicted"/>
<evidence type="ECO:0000313" key="2">
    <source>
        <dbReference type="EMBL" id="MPM32754.1"/>
    </source>
</evidence>
<reference evidence="2" key="1">
    <citation type="submission" date="2019-08" db="EMBL/GenBank/DDBJ databases">
        <authorList>
            <person name="Kucharzyk K."/>
            <person name="Murdoch R.W."/>
            <person name="Higgins S."/>
            <person name="Loffler F."/>
        </authorList>
    </citation>
    <scope>NUCLEOTIDE SEQUENCE</scope>
</reference>
<feature type="region of interest" description="Disordered" evidence="1">
    <location>
        <begin position="89"/>
        <end position="118"/>
    </location>
</feature>
<evidence type="ECO:0000256" key="1">
    <source>
        <dbReference type="SAM" id="MobiDB-lite"/>
    </source>
</evidence>
<feature type="compositionally biased region" description="Polar residues" evidence="1">
    <location>
        <begin position="99"/>
        <end position="109"/>
    </location>
</feature>
<comment type="caution">
    <text evidence="2">The sequence shown here is derived from an EMBL/GenBank/DDBJ whole genome shotgun (WGS) entry which is preliminary data.</text>
</comment>